<dbReference type="SUPFAM" id="SSF47459">
    <property type="entry name" value="HLH, helix-loop-helix DNA-binding domain"/>
    <property type="match status" value="2"/>
</dbReference>
<comment type="subcellular location">
    <subcellularLocation>
        <location evidence="1">Nucleus</location>
    </subcellularLocation>
</comment>
<feature type="region of interest" description="Disordered" evidence="7">
    <location>
        <begin position="1"/>
        <end position="23"/>
    </location>
</feature>
<dbReference type="AlphaFoldDB" id="A0A315VAQ3"/>
<feature type="domain" description="Orange" evidence="9">
    <location>
        <begin position="438"/>
        <end position="471"/>
    </location>
</feature>
<dbReference type="EMBL" id="NHOQ01001971">
    <property type="protein sequence ID" value="PWA20492.1"/>
    <property type="molecule type" value="Genomic_DNA"/>
</dbReference>
<dbReference type="FunFam" id="4.10.280.10:FF:000112">
    <property type="entry name" value="Hes family bHLH transcription factor 6"/>
    <property type="match status" value="1"/>
</dbReference>
<dbReference type="InterPro" id="IPR036638">
    <property type="entry name" value="HLH_DNA-bd_sf"/>
</dbReference>
<reference evidence="10 11" key="1">
    <citation type="journal article" date="2018" name="G3 (Bethesda)">
        <title>A High-Quality Reference Genome for the Invasive Mosquitofish Gambusia affinis Using a Chicago Library.</title>
        <authorList>
            <person name="Hoffberg S.L."/>
            <person name="Troendle N.J."/>
            <person name="Glenn T.C."/>
            <person name="Mahmud O."/>
            <person name="Louha S."/>
            <person name="Chalopin D."/>
            <person name="Bennetzen J.L."/>
            <person name="Mauricio R."/>
        </authorList>
    </citation>
    <scope>NUCLEOTIDE SEQUENCE [LARGE SCALE GENOMIC DNA]</scope>
    <source>
        <strain evidence="10">NE01/NJP1002.9</strain>
        <tissue evidence="10">Muscle</tissue>
    </source>
</reference>
<dbReference type="Pfam" id="PF07527">
    <property type="entry name" value="Hairy_orange"/>
    <property type="match status" value="2"/>
</dbReference>
<sequence>MTASSAAHNAERPPRAKEERKLRKPLIERKRRERINNCLDQLKETVIGAFRLDTSILEFSINVTLKTHCNTNSFYPTSGLEAQQRYSTGYIQCMHEVHNMLLTCDWMDKTLGSRLLNHLLKSLPRSNRELSRPTQRQDASLLTSQDFPASPLRRDAPTGRQCQKEGPPGQVAELLERPGLHSSHLGMLEMWRPWWMVQNKREKDREGGVWSLSAAPQQKQVETAALSPLCAHHYSPGTVIRSIFSGRSPGLTTDKGADRSLAPAVCALLAPSACSSSLYSHRQQHDTQGWYNKHRAPRLLFSPPPSACNRFCLPAAPLSLTTQTAKGCSGRSHRRGVPTNMAPAARPGTAGLCMEEDESCYGIQKADRKIRKPLVEKKRRARINESLQELRTLLVDTDLHSKMENAEVLEMTVKKVEDVLKNQSQEADALSREASERFAAGYIQCMHEVHMFVSNCPGIDATVAAELLNHLLECMPLNEDHLQDVLMDLITDTPGTNGSTWLGAAEGPCPTPALSNSSNDELCSDLDETDSEHNQSSTEGAERGEALSVPTVTYPQCMWRPW</sequence>
<dbReference type="GO" id="GO:0006355">
    <property type="term" value="P:regulation of DNA-templated transcription"/>
    <property type="evidence" value="ECO:0007669"/>
    <property type="project" value="InterPro"/>
</dbReference>
<evidence type="ECO:0000256" key="7">
    <source>
        <dbReference type="SAM" id="MobiDB-lite"/>
    </source>
</evidence>
<dbReference type="SMART" id="SM00353">
    <property type="entry name" value="HLH"/>
    <property type="match status" value="2"/>
</dbReference>
<keyword evidence="5" id="KW-0539">Nucleus</keyword>
<evidence type="ECO:0000259" key="9">
    <source>
        <dbReference type="PROSITE" id="PS51054"/>
    </source>
</evidence>
<dbReference type="STRING" id="33528.ENSGAFP00000019424"/>
<feature type="region of interest" description="Disordered" evidence="7">
    <location>
        <begin position="505"/>
        <end position="547"/>
    </location>
</feature>
<evidence type="ECO:0000313" key="11">
    <source>
        <dbReference type="Proteomes" id="UP000250572"/>
    </source>
</evidence>
<dbReference type="GO" id="GO:0005634">
    <property type="term" value="C:nucleus"/>
    <property type="evidence" value="ECO:0007669"/>
    <property type="project" value="UniProtKB-SubCell"/>
</dbReference>
<protein>
    <recommendedName>
        <fullName evidence="12">BHLH domain-containing protein</fullName>
    </recommendedName>
</protein>
<dbReference type="SUPFAM" id="SSF158457">
    <property type="entry name" value="Orange domain-like"/>
    <property type="match status" value="2"/>
</dbReference>
<evidence type="ECO:0000256" key="1">
    <source>
        <dbReference type="ARBA" id="ARBA00004123"/>
    </source>
</evidence>
<dbReference type="PROSITE" id="PS50888">
    <property type="entry name" value="BHLH"/>
    <property type="match status" value="2"/>
</dbReference>
<evidence type="ECO:0000256" key="4">
    <source>
        <dbReference type="ARBA" id="ARBA00023163"/>
    </source>
</evidence>
<dbReference type="GO" id="GO:0046983">
    <property type="term" value="F:protein dimerization activity"/>
    <property type="evidence" value="ECO:0007669"/>
    <property type="project" value="InterPro"/>
</dbReference>
<dbReference type="Proteomes" id="UP000250572">
    <property type="component" value="Unassembled WGS sequence"/>
</dbReference>
<name>A0A315VAQ3_GAMAF</name>
<evidence type="ECO:0000256" key="2">
    <source>
        <dbReference type="ARBA" id="ARBA00022491"/>
    </source>
</evidence>
<evidence type="ECO:0000259" key="8">
    <source>
        <dbReference type="PROSITE" id="PS50888"/>
    </source>
</evidence>
<feature type="compositionally biased region" description="Basic and acidic residues" evidence="7">
    <location>
        <begin position="9"/>
        <end position="23"/>
    </location>
</feature>
<dbReference type="GO" id="GO:0003677">
    <property type="term" value="F:DNA binding"/>
    <property type="evidence" value="ECO:0007669"/>
    <property type="project" value="InterPro"/>
</dbReference>
<proteinExistence type="predicted"/>
<evidence type="ECO:0008006" key="12">
    <source>
        <dbReference type="Google" id="ProtNLM"/>
    </source>
</evidence>
<keyword evidence="11" id="KW-1185">Reference proteome</keyword>
<dbReference type="InterPro" id="IPR011598">
    <property type="entry name" value="bHLH_dom"/>
</dbReference>
<dbReference type="InterPro" id="IPR003650">
    <property type="entry name" value="Orange_dom"/>
</dbReference>
<dbReference type="PANTHER" id="PTHR10985">
    <property type="entry name" value="BASIC HELIX-LOOP-HELIX TRANSCRIPTION FACTOR, HES-RELATED"/>
    <property type="match status" value="1"/>
</dbReference>
<feature type="region of interest" description="Disordered" evidence="7">
    <location>
        <begin position="126"/>
        <end position="169"/>
    </location>
</feature>
<feature type="domain" description="BHLH" evidence="8">
    <location>
        <begin position="19"/>
        <end position="68"/>
    </location>
</feature>
<dbReference type="InterPro" id="IPR050370">
    <property type="entry name" value="HES_HEY"/>
</dbReference>
<organism evidence="10 11">
    <name type="scientific">Gambusia affinis</name>
    <name type="common">Western mosquitofish</name>
    <name type="synonym">Heterandria affinis</name>
    <dbReference type="NCBI Taxonomy" id="33528"/>
    <lineage>
        <taxon>Eukaryota</taxon>
        <taxon>Metazoa</taxon>
        <taxon>Chordata</taxon>
        <taxon>Craniata</taxon>
        <taxon>Vertebrata</taxon>
        <taxon>Euteleostomi</taxon>
        <taxon>Actinopterygii</taxon>
        <taxon>Neopterygii</taxon>
        <taxon>Teleostei</taxon>
        <taxon>Neoteleostei</taxon>
        <taxon>Acanthomorphata</taxon>
        <taxon>Ovalentaria</taxon>
        <taxon>Atherinomorphae</taxon>
        <taxon>Cyprinodontiformes</taxon>
        <taxon>Poeciliidae</taxon>
        <taxon>Poeciliinae</taxon>
        <taxon>Gambusia</taxon>
    </lineage>
</organism>
<feature type="compositionally biased region" description="Polar residues" evidence="7">
    <location>
        <begin position="132"/>
        <end position="147"/>
    </location>
</feature>
<feature type="domain" description="BHLH" evidence="8">
    <location>
        <begin position="367"/>
        <end position="419"/>
    </location>
</feature>
<feature type="domain" description="Orange" evidence="9">
    <location>
        <begin position="86"/>
        <end position="119"/>
    </location>
</feature>
<dbReference type="Gene3D" id="6.10.250.980">
    <property type="match status" value="1"/>
</dbReference>
<gene>
    <name evidence="10" type="ORF">CCH79_00003529</name>
</gene>
<feature type="coiled-coil region" evidence="6">
    <location>
        <begin position="406"/>
        <end position="433"/>
    </location>
</feature>
<comment type="caution">
    <text evidence="10">The sequence shown here is derived from an EMBL/GenBank/DDBJ whole genome shotgun (WGS) entry which is preliminary data.</text>
</comment>
<evidence type="ECO:0000256" key="6">
    <source>
        <dbReference type="SAM" id="Coils"/>
    </source>
</evidence>
<dbReference type="PROSITE" id="PS51054">
    <property type="entry name" value="ORANGE"/>
    <property type="match status" value="2"/>
</dbReference>
<accession>A0A315VAQ3</accession>
<feature type="region of interest" description="Disordered" evidence="7">
    <location>
        <begin position="325"/>
        <end position="344"/>
    </location>
</feature>
<dbReference type="Gene3D" id="4.10.280.10">
    <property type="entry name" value="Helix-loop-helix DNA-binding domain"/>
    <property type="match status" value="2"/>
</dbReference>
<keyword evidence="2" id="KW-0678">Repressor</keyword>
<evidence type="ECO:0000313" key="10">
    <source>
        <dbReference type="EMBL" id="PWA20492.1"/>
    </source>
</evidence>
<keyword evidence="3" id="KW-0805">Transcription regulation</keyword>
<dbReference type="Pfam" id="PF00010">
    <property type="entry name" value="HLH"/>
    <property type="match status" value="2"/>
</dbReference>
<keyword evidence="6" id="KW-0175">Coiled coil</keyword>
<evidence type="ECO:0000256" key="3">
    <source>
        <dbReference type="ARBA" id="ARBA00023015"/>
    </source>
</evidence>
<evidence type="ECO:0000256" key="5">
    <source>
        <dbReference type="ARBA" id="ARBA00023242"/>
    </source>
</evidence>
<keyword evidence="4" id="KW-0804">Transcription</keyword>
<dbReference type="SMART" id="SM00511">
    <property type="entry name" value="ORANGE"/>
    <property type="match status" value="2"/>
</dbReference>